<dbReference type="GO" id="GO:0002949">
    <property type="term" value="P:tRNA threonylcarbamoyladenosine modification"/>
    <property type="evidence" value="ECO:0007669"/>
    <property type="project" value="InterPro"/>
</dbReference>
<dbReference type="Pfam" id="PF02367">
    <property type="entry name" value="TsaE"/>
    <property type="match status" value="1"/>
</dbReference>
<dbReference type="PANTHER" id="PTHR33540:SF2">
    <property type="entry name" value="TRNA THREONYLCARBAMOYLADENOSINE BIOSYNTHESIS PROTEIN TSAE"/>
    <property type="match status" value="1"/>
</dbReference>
<dbReference type="InterPro" id="IPR027417">
    <property type="entry name" value="P-loop_NTPase"/>
</dbReference>
<evidence type="ECO:0000256" key="2">
    <source>
        <dbReference type="ARBA" id="ARBA00007599"/>
    </source>
</evidence>
<keyword evidence="5" id="KW-0819">tRNA processing</keyword>
<keyword evidence="9" id="KW-0460">Magnesium</keyword>
<comment type="subcellular location">
    <subcellularLocation>
        <location evidence="1">Cytoplasm</location>
    </subcellularLocation>
</comment>
<dbReference type="SUPFAM" id="SSF52540">
    <property type="entry name" value="P-loop containing nucleoside triphosphate hydrolases"/>
    <property type="match status" value="1"/>
</dbReference>
<organism evidence="12 13">
    <name type="scientific">Glutamicibacter mishrai</name>
    <dbReference type="NCBI Taxonomy" id="1775880"/>
    <lineage>
        <taxon>Bacteria</taxon>
        <taxon>Bacillati</taxon>
        <taxon>Actinomycetota</taxon>
        <taxon>Actinomycetes</taxon>
        <taxon>Micrococcales</taxon>
        <taxon>Micrococcaceae</taxon>
        <taxon>Glutamicibacter</taxon>
    </lineage>
</organism>
<evidence type="ECO:0000313" key="12">
    <source>
        <dbReference type="EMBL" id="QIV86144.1"/>
    </source>
</evidence>
<dbReference type="GO" id="GO:0005737">
    <property type="term" value="C:cytoplasm"/>
    <property type="evidence" value="ECO:0007669"/>
    <property type="project" value="UniProtKB-SubCell"/>
</dbReference>
<protein>
    <recommendedName>
        <fullName evidence="3">tRNA threonylcarbamoyladenosine biosynthesis protein TsaE</fullName>
    </recommendedName>
    <alternativeName>
        <fullName evidence="11">t(6)A37 threonylcarbamoyladenosine biosynthesis protein TsaE</fullName>
    </alternativeName>
</protein>
<accession>A0A6H0SFR2</accession>
<evidence type="ECO:0000256" key="10">
    <source>
        <dbReference type="ARBA" id="ARBA00024908"/>
    </source>
</evidence>
<name>A0A6H0SFR2_9MICC</name>
<dbReference type="AlphaFoldDB" id="A0A6H0SFR2"/>
<evidence type="ECO:0000256" key="7">
    <source>
        <dbReference type="ARBA" id="ARBA00022741"/>
    </source>
</evidence>
<dbReference type="GO" id="GO:0016740">
    <property type="term" value="F:transferase activity"/>
    <property type="evidence" value="ECO:0007669"/>
    <property type="project" value="UniProtKB-KW"/>
</dbReference>
<dbReference type="InterPro" id="IPR003442">
    <property type="entry name" value="T6A_TsaE"/>
</dbReference>
<keyword evidence="8" id="KW-0067">ATP-binding</keyword>
<comment type="function">
    <text evidence="10">Required for the formation of a threonylcarbamoyl group on adenosine at position 37 (t(6)A37) in tRNAs that read codons beginning with adenine. Is involved in the transfer of the threonylcarbamoyl moiety of threonylcarbamoyl-AMP (TC-AMP) to the N6 group of A37, together with TsaD and TsaB. TsaE seems to play an indirect role in the t(6)A biosynthesis pathway, possibly in regulating the core enzymatic function of TsaD.</text>
</comment>
<evidence type="ECO:0000256" key="5">
    <source>
        <dbReference type="ARBA" id="ARBA00022694"/>
    </source>
</evidence>
<evidence type="ECO:0000256" key="11">
    <source>
        <dbReference type="ARBA" id="ARBA00032441"/>
    </source>
</evidence>
<comment type="similarity">
    <text evidence="2">Belongs to the TsaE family.</text>
</comment>
<keyword evidence="7" id="KW-0547">Nucleotide-binding</keyword>
<keyword evidence="4" id="KW-0963">Cytoplasm</keyword>
<dbReference type="Gene3D" id="3.40.50.300">
    <property type="entry name" value="P-loop containing nucleotide triphosphate hydrolases"/>
    <property type="match status" value="1"/>
</dbReference>
<reference evidence="12 13" key="1">
    <citation type="submission" date="2018-09" db="EMBL/GenBank/DDBJ databases">
        <title>Glutamicibacter mishrai S5-52T (LMG 29155T = KCTC 39846T).</title>
        <authorList>
            <person name="Das S.K."/>
        </authorList>
    </citation>
    <scope>NUCLEOTIDE SEQUENCE [LARGE SCALE GENOMIC DNA]</scope>
    <source>
        <strain evidence="12 13">S5-52</strain>
    </source>
</reference>
<keyword evidence="12" id="KW-0808">Transferase</keyword>
<dbReference type="EMBL" id="CP032549">
    <property type="protein sequence ID" value="QIV86144.1"/>
    <property type="molecule type" value="Genomic_DNA"/>
</dbReference>
<proteinExistence type="inferred from homology"/>
<dbReference type="NCBIfam" id="TIGR00150">
    <property type="entry name" value="T6A_YjeE"/>
    <property type="match status" value="1"/>
</dbReference>
<evidence type="ECO:0000256" key="3">
    <source>
        <dbReference type="ARBA" id="ARBA00019010"/>
    </source>
</evidence>
<dbReference type="Proteomes" id="UP000502331">
    <property type="component" value="Chromosome"/>
</dbReference>
<evidence type="ECO:0000256" key="6">
    <source>
        <dbReference type="ARBA" id="ARBA00022723"/>
    </source>
</evidence>
<evidence type="ECO:0000256" key="1">
    <source>
        <dbReference type="ARBA" id="ARBA00004496"/>
    </source>
</evidence>
<evidence type="ECO:0000256" key="4">
    <source>
        <dbReference type="ARBA" id="ARBA00022490"/>
    </source>
</evidence>
<dbReference type="GO" id="GO:0046872">
    <property type="term" value="F:metal ion binding"/>
    <property type="evidence" value="ECO:0007669"/>
    <property type="project" value="UniProtKB-KW"/>
</dbReference>
<evidence type="ECO:0000256" key="8">
    <source>
        <dbReference type="ARBA" id="ARBA00022840"/>
    </source>
</evidence>
<gene>
    <name evidence="12" type="primary">tsaE</name>
    <name evidence="12" type="ORF">D3791_02830</name>
</gene>
<evidence type="ECO:0000256" key="9">
    <source>
        <dbReference type="ARBA" id="ARBA00022842"/>
    </source>
</evidence>
<keyword evidence="6" id="KW-0479">Metal-binding</keyword>
<keyword evidence="13" id="KW-1185">Reference proteome</keyword>
<sequence>MLKEAGVKPVNEAVQEFTCQLTDLTQTEALGEALGEQLQAGDLVILTGALGAGKTTLTQSLGIGLNVREGIISPTFVLARQHPSLADGPTLIHVDAYRLKDQNDVDTLDLESTLAESVTVVEWGLGKVEHLSDSRLEITLDREVNTAAVENPWEESEEELDEPREFTLKAIGPRWDSENFAQLKDNLRSAINAQPTGEKHA</sequence>
<dbReference type="GO" id="GO:0005524">
    <property type="term" value="F:ATP binding"/>
    <property type="evidence" value="ECO:0007669"/>
    <property type="project" value="UniProtKB-KW"/>
</dbReference>
<dbReference type="PANTHER" id="PTHR33540">
    <property type="entry name" value="TRNA THREONYLCARBAMOYLADENOSINE BIOSYNTHESIS PROTEIN TSAE"/>
    <property type="match status" value="1"/>
</dbReference>
<evidence type="ECO:0000313" key="13">
    <source>
        <dbReference type="Proteomes" id="UP000502331"/>
    </source>
</evidence>